<proteinExistence type="predicted"/>
<dbReference type="PANTHER" id="PTHR44591:SF3">
    <property type="entry name" value="RESPONSE REGULATORY DOMAIN-CONTAINING PROTEIN"/>
    <property type="match status" value="1"/>
</dbReference>
<dbReference type="Proteomes" id="UP000031561">
    <property type="component" value="Unassembled WGS sequence"/>
</dbReference>
<keyword evidence="1 2" id="KW-0597">Phosphoprotein</keyword>
<dbReference type="PROSITE" id="PS50110">
    <property type="entry name" value="RESPONSE_REGULATORY"/>
    <property type="match status" value="1"/>
</dbReference>
<dbReference type="SUPFAM" id="SSF52172">
    <property type="entry name" value="CheY-like"/>
    <property type="match status" value="1"/>
</dbReference>
<dbReference type="RefSeq" id="WP_166275193.1">
    <property type="nucleotide sequence ID" value="NZ_JTHE03000061.1"/>
</dbReference>
<keyword evidence="5" id="KW-1185">Reference proteome</keyword>
<protein>
    <submittedName>
        <fullName evidence="4">Response regulator</fullName>
    </submittedName>
</protein>
<evidence type="ECO:0000313" key="4">
    <source>
        <dbReference type="EMBL" id="MCM1983431.1"/>
    </source>
</evidence>
<dbReference type="InterPro" id="IPR001789">
    <property type="entry name" value="Sig_transdc_resp-reg_receiver"/>
</dbReference>
<gene>
    <name evidence="4" type="ORF">QQ91_0011445</name>
</gene>
<evidence type="ECO:0000256" key="1">
    <source>
        <dbReference type="ARBA" id="ARBA00022553"/>
    </source>
</evidence>
<dbReference type="EMBL" id="JTHE03000061">
    <property type="protein sequence ID" value="MCM1983431.1"/>
    <property type="molecule type" value="Genomic_DNA"/>
</dbReference>
<accession>A0ABD4T436</accession>
<name>A0ABD4T436_9CYAN</name>
<dbReference type="CDD" id="cd00156">
    <property type="entry name" value="REC"/>
    <property type="match status" value="1"/>
</dbReference>
<evidence type="ECO:0000259" key="3">
    <source>
        <dbReference type="PROSITE" id="PS50110"/>
    </source>
</evidence>
<feature type="domain" description="Response regulatory" evidence="3">
    <location>
        <begin position="7"/>
        <end position="123"/>
    </location>
</feature>
<feature type="modified residue" description="4-aspartylphosphate" evidence="2">
    <location>
        <position position="56"/>
    </location>
</feature>
<dbReference type="Pfam" id="PF00072">
    <property type="entry name" value="Response_reg"/>
    <property type="match status" value="1"/>
</dbReference>
<dbReference type="AlphaFoldDB" id="A0ABD4T436"/>
<dbReference type="InterPro" id="IPR011006">
    <property type="entry name" value="CheY-like_superfamily"/>
</dbReference>
<reference evidence="4 5" key="1">
    <citation type="journal article" date="2015" name="Genome Announc.">
        <title>Draft Genome Sequence of Filamentous Marine Cyanobacterium Lyngbya confervoides Strain BDU141951.</title>
        <authorList>
            <person name="Chandrababunaidu M.M."/>
            <person name="Sen D."/>
            <person name="Tripathy S."/>
        </authorList>
    </citation>
    <scope>NUCLEOTIDE SEQUENCE [LARGE SCALE GENOMIC DNA]</scope>
    <source>
        <strain evidence="4 5">BDU141951</strain>
    </source>
</reference>
<dbReference type="InterPro" id="IPR050595">
    <property type="entry name" value="Bact_response_regulator"/>
</dbReference>
<dbReference type="PANTHER" id="PTHR44591">
    <property type="entry name" value="STRESS RESPONSE REGULATOR PROTEIN 1"/>
    <property type="match status" value="1"/>
</dbReference>
<organism evidence="4 5">
    <name type="scientific">Lyngbya confervoides BDU141951</name>
    <dbReference type="NCBI Taxonomy" id="1574623"/>
    <lineage>
        <taxon>Bacteria</taxon>
        <taxon>Bacillati</taxon>
        <taxon>Cyanobacteriota</taxon>
        <taxon>Cyanophyceae</taxon>
        <taxon>Oscillatoriophycideae</taxon>
        <taxon>Oscillatoriales</taxon>
        <taxon>Microcoleaceae</taxon>
        <taxon>Lyngbya</taxon>
    </lineage>
</organism>
<evidence type="ECO:0000256" key="2">
    <source>
        <dbReference type="PROSITE-ProRule" id="PRU00169"/>
    </source>
</evidence>
<dbReference type="SMART" id="SM00448">
    <property type="entry name" value="REC"/>
    <property type="match status" value="1"/>
</dbReference>
<comment type="caution">
    <text evidence="4">The sequence shown here is derived from an EMBL/GenBank/DDBJ whole genome shotgun (WGS) entry which is preliminary data.</text>
</comment>
<dbReference type="Gene3D" id="3.40.50.2300">
    <property type="match status" value="1"/>
</dbReference>
<sequence>MVKPLVHVVIVEDHLPTQQRICHMLERQGFQVSPFRDGASGLQFAQSSPPHLVITDLDLPGMHGFQLMAALRSMPATCEVPILVCSGTQDALSRRLAQSYGIMGYVHKPFSDGQLLQMVSQTLEGQSVSPAGLRV</sequence>
<evidence type="ECO:0000313" key="5">
    <source>
        <dbReference type="Proteomes" id="UP000031561"/>
    </source>
</evidence>